<dbReference type="PANTHER" id="PTHR30344">
    <property type="entry name" value="6-PHOSPHOGLUCONOLACTONASE-RELATED"/>
    <property type="match status" value="1"/>
</dbReference>
<name>A0A927H9M1_9BACI</name>
<dbReference type="PANTHER" id="PTHR30344:SF1">
    <property type="entry name" value="6-PHOSPHOGLUCONOLACTONASE"/>
    <property type="match status" value="1"/>
</dbReference>
<sequence>MTKIKGYIGTYTNHESKGIYSFTLHTTKGEIGDIHLVAEVENPTYLCISADQDALYSVAKKGSLGGVASYAINHADGALEFVNMQVTEGPSPCHISVDEHEKNVVIANYHRGSIEAHPVHNRAVQSVTSVILHEGSGPNTERQEKPHVHFAGFTPDQKYVVAIDLGTDTLETYKLADFTLTKVQSLSLAPGCGPRHIAFHPNGKYAYIITELSNEVIVLTYNPDNGSFHEIQYDIAVPLDYRFKSQAGAIHVSADGRFVYASIRGHNSIAVFKVNEETGKLSFVEHTPTQGLWPRDFSLDPNEEFLIVANQESNNLTVFERDKETGRLTLLQSNVAVPSPVCVKFLNKQ</sequence>
<comment type="caution">
    <text evidence="2">The sequence shown here is derived from an EMBL/GenBank/DDBJ whole genome shotgun (WGS) entry which is preliminary data.</text>
</comment>
<keyword evidence="3" id="KW-1185">Reference proteome</keyword>
<dbReference type="RefSeq" id="WP_190996581.1">
    <property type="nucleotide sequence ID" value="NZ_JACXSI010000002.1"/>
</dbReference>
<dbReference type="EMBL" id="JACXSI010000002">
    <property type="protein sequence ID" value="MBD3107034.1"/>
    <property type="molecule type" value="Genomic_DNA"/>
</dbReference>
<dbReference type="InterPro" id="IPR050282">
    <property type="entry name" value="Cycloisomerase_2"/>
</dbReference>
<gene>
    <name evidence="2" type="ORF">IEO70_01465</name>
</gene>
<dbReference type="SUPFAM" id="SSF51004">
    <property type="entry name" value="C-terminal (heme d1) domain of cytochrome cd1-nitrite reductase"/>
    <property type="match status" value="1"/>
</dbReference>
<dbReference type="GO" id="GO:0005829">
    <property type="term" value="C:cytosol"/>
    <property type="evidence" value="ECO:0007669"/>
    <property type="project" value="TreeGrafter"/>
</dbReference>
<organism evidence="2 3">
    <name type="scientific">Peribacillus faecalis</name>
    <dbReference type="NCBI Taxonomy" id="2772559"/>
    <lineage>
        <taxon>Bacteria</taxon>
        <taxon>Bacillati</taxon>
        <taxon>Bacillota</taxon>
        <taxon>Bacilli</taxon>
        <taxon>Bacillales</taxon>
        <taxon>Bacillaceae</taxon>
        <taxon>Peribacillus</taxon>
    </lineage>
</organism>
<dbReference type="Pfam" id="PF10282">
    <property type="entry name" value="Lactonase"/>
    <property type="match status" value="1"/>
</dbReference>
<dbReference type="InterPro" id="IPR011048">
    <property type="entry name" value="Haem_d1_sf"/>
</dbReference>
<evidence type="ECO:0000313" key="2">
    <source>
        <dbReference type="EMBL" id="MBD3107034.1"/>
    </source>
</evidence>
<dbReference type="InterPro" id="IPR015943">
    <property type="entry name" value="WD40/YVTN_repeat-like_dom_sf"/>
</dbReference>
<proteinExistence type="inferred from homology"/>
<dbReference type="AlphaFoldDB" id="A0A927H9M1"/>
<reference evidence="2" key="1">
    <citation type="submission" date="2020-09" db="EMBL/GenBank/DDBJ databases">
        <title>Bacillus faecalis sp. nov., a moderately halophilic bacterium isolated from cow faeces.</title>
        <authorList>
            <person name="Jiang L."/>
            <person name="Lee J."/>
        </authorList>
    </citation>
    <scope>NUCLEOTIDE SEQUENCE</scope>
    <source>
        <strain evidence="2">AGMB 02131</strain>
    </source>
</reference>
<comment type="similarity">
    <text evidence="1">Belongs to the cycloisomerase 2 family.</text>
</comment>
<dbReference type="FunFam" id="2.130.10.10:FF:000306">
    <property type="entry name" value="3-carboxymuconate cyclase"/>
    <property type="match status" value="1"/>
</dbReference>
<protein>
    <submittedName>
        <fullName evidence="2">Lactonase family protein</fullName>
    </submittedName>
</protein>
<dbReference type="Gene3D" id="2.130.10.10">
    <property type="entry name" value="YVTN repeat-like/Quinoprotein amine dehydrogenase"/>
    <property type="match status" value="1"/>
</dbReference>
<evidence type="ECO:0000256" key="1">
    <source>
        <dbReference type="ARBA" id="ARBA00005564"/>
    </source>
</evidence>
<dbReference type="Proteomes" id="UP000602076">
    <property type="component" value="Unassembled WGS sequence"/>
</dbReference>
<dbReference type="InterPro" id="IPR019405">
    <property type="entry name" value="Lactonase_7-beta_prop"/>
</dbReference>
<dbReference type="GO" id="GO:0017057">
    <property type="term" value="F:6-phosphogluconolactonase activity"/>
    <property type="evidence" value="ECO:0007669"/>
    <property type="project" value="TreeGrafter"/>
</dbReference>
<accession>A0A927H9M1</accession>
<evidence type="ECO:0000313" key="3">
    <source>
        <dbReference type="Proteomes" id="UP000602076"/>
    </source>
</evidence>